<dbReference type="OrthoDB" id="9987665at2759"/>
<feature type="compositionally biased region" description="Polar residues" evidence="1">
    <location>
        <begin position="19"/>
        <end position="37"/>
    </location>
</feature>
<feature type="region of interest" description="Disordered" evidence="1">
    <location>
        <begin position="1"/>
        <end position="98"/>
    </location>
</feature>
<organism evidence="2 3">
    <name type="scientific">Cylicostephanus goldi</name>
    <name type="common">Nematode worm</name>
    <dbReference type="NCBI Taxonomy" id="71465"/>
    <lineage>
        <taxon>Eukaryota</taxon>
        <taxon>Metazoa</taxon>
        <taxon>Ecdysozoa</taxon>
        <taxon>Nematoda</taxon>
        <taxon>Chromadorea</taxon>
        <taxon>Rhabditida</taxon>
        <taxon>Rhabditina</taxon>
        <taxon>Rhabditomorpha</taxon>
        <taxon>Strongyloidea</taxon>
        <taxon>Strongylidae</taxon>
        <taxon>Cylicostephanus</taxon>
    </lineage>
</organism>
<gene>
    <name evidence="2" type="ORF">CGOC_LOCUS7885</name>
</gene>
<protein>
    <submittedName>
        <fullName evidence="2">Uncharacterized protein</fullName>
    </submittedName>
</protein>
<evidence type="ECO:0000256" key="1">
    <source>
        <dbReference type="SAM" id="MobiDB-lite"/>
    </source>
</evidence>
<accession>A0A3P6TFQ4</accession>
<name>A0A3P6TFQ4_CYLGO</name>
<evidence type="ECO:0000313" key="3">
    <source>
        <dbReference type="Proteomes" id="UP000271889"/>
    </source>
</evidence>
<reference evidence="2 3" key="1">
    <citation type="submission" date="2018-11" db="EMBL/GenBank/DDBJ databases">
        <authorList>
            <consortium name="Pathogen Informatics"/>
        </authorList>
    </citation>
    <scope>NUCLEOTIDE SEQUENCE [LARGE SCALE GENOMIC DNA]</scope>
</reference>
<evidence type="ECO:0000313" key="2">
    <source>
        <dbReference type="EMBL" id="VDK81893.1"/>
    </source>
</evidence>
<proteinExistence type="predicted"/>
<dbReference type="EMBL" id="UYRV01028049">
    <property type="protein sequence ID" value="VDK81893.1"/>
    <property type="molecule type" value="Genomic_DNA"/>
</dbReference>
<sequence>MTRKRKVDAAADDIDQKNGRLSNYGYQTNEQPSSSTTDDGRKRTFPQKERHGSSHQANHSYSFKDRSSHYGGGDHSQDNGYYNSAEAMAEEANDQGSTEAYPSELVAYLKNIEQMKLTEGRIG</sequence>
<dbReference type="AlphaFoldDB" id="A0A3P6TFQ4"/>
<feature type="compositionally biased region" description="Basic and acidic residues" evidence="1">
    <location>
        <begin position="38"/>
        <end position="52"/>
    </location>
</feature>
<dbReference type="Proteomes" id="UP000271889">
    <property type="component" value="Unassembled WGS sequence"/>
</dbReference>
<keyword evidence="3" id="KW-1185">Reference proteome</keyword>